<evidence type="ECO:0000313" key="3">
    <source>
        <dbReference type="Proteomes" id="UP001279410"/>
    </source>
</evidence>
<dbReference type="AlphaFoldDB" id="A0AAD3NBL0"/>
<dbReference type="Proteomes" id="UP001279410">
    <property type="component" value="Unassembled WGS sequence"/>
</dbReference>
<dbReference type="EMBL" id="BRZM01000326">
    <property type="protein sequence ID" value="GLD70048.1"/>
    <property type="molecule type" value="Genomic_DNA"/>
</dbReference>
<evidence type="ECO:0000313" key="2">
    <source>
        <dbReference type="EMBL" id="GLD70048.1"/>
    </source>
</evidence>
<organism evidence="2 3">
    <name type="scientific">Lates japonicus</name>
    <name type="common">Japanese lates</name>
    <dbReference type="NCBI Taxonomy" id="270547"/>
    <lineage>
        <taxon>Eukaryota</taxon>
        <taxon>Metazoa</taxon>
        <taxon>Chordata</taxon>
        <taxon>Craniata</taxon>
        <taxon>Vertebrata</taxon>
        <taxon>Euteleostomi</taxon>
        <taxon>Actinopterygii</taxon>
        <taxon>Neopterygii</taxon>
        <taxon>Teleostei</taxon>
        <taxon>Neoteleostei</taxon>
        <taxon>Acanthomorphata</taxon>
        <taxon>Carangaria</taxon>
        <taxon>Carangaria incertae sedis</taxon>
        <taxon>Centropomidae</taxon>
        <taxon>Lates</taxon>
    </lineage>
</organism>
<evidence type="ECO:0000256" key="1">
    <source>
        <dbReference type="SAM" id="Phobius"/>
    </source>
</evidence>
<keyword evidence="1" id="KW-0812">Transmembrane</keyword>
<keyword evidence="2" id="KW-0675">Receptor</keyword>
<keyword evidence="1" id="KW-1133">Transmembrane helix</keyword>
<reference evidence="2" key="1">
    <citation type="submission" date="2022-08" db="EMBL/GenBank/DDBJ databases">
        <title>Genome sequencing of akame (Lates japonicus).</title>
        <authorList>
            <person name="Hashiguchi Y."/>
            <person name="Takahashi H."/>
        </authorList>
    </citation>
    <scope>NUCLEOTIDE SEQUENCE</scope>
    <source>
        <strain evidence="2">Kochi</strain>
    </source>
</reference>
<keyword evidence="1" id="KW-0472">Membrane</keyword>
<keyword evidence="3" id="KW-1185">Reference proteome</keyword>
<name>A0AAD3NBL0_LATJO</name>
<protein>
    <submittedName>
        <fullName evidence="2">Toll-like receptor 13</fullName>
    </submittedName>
</protein>
<feature type="non-terminal residue" evidence="2">
    <location>
        <position position="183"/>
    </location>
</feature>
<proteinExistence type="predicted"/>
<comment type="caution">
    <text evidence="2">The sequence shown here is derived from an EMBL/GenBank/DDBJ whole genome shotgun (WGS) entry which is preliminary data.</text>
</comment>
<accession>A0AAD3NBL0</accession>
<sequence>MLNSSGSWTEEPVFEETEVGANPVQVEVGEFDEAIEVVEDVVAESKSIRTRTRTRTSWGHKPLRRYHSTTIYFECTAEACISDNTWSEQEMIRAEEEEEVFVRGDCSQFSSACSVMSLAALQINSVLPAQSNSSEWTWQFLSCIITAAMGSWFLFLLQSFLLFLLSVLLHSNPSLAYALKNCT</sequence>
<feature type="transmembrane region" description="Helical" evidence="1">
    <location>
        <begin position="140"/>
        <end position="169"/>
    </location>
</feature>
<gene>
    <name evidence="2" type="ORF">AKAME5_002136500</name>
</gene>